<keyword evidence="1" id="KW-0472">Membrane</keyword>
<keyword evidence="1" id="KW-1133">Transmembrane helix</keyword>
<dbReference type="EMBL" id="QJKJ01002936">
    <property type="protein sequence ID" value="RDY00672.1"/>
    <property type="molecule type" value="Genomic_DNA"/>
</dbReference>
<evidence type="ECO:0000313" key="4">
    <source>
        <dbReference type="Proteomes" id="UP000257109"/>
    </source>
</evidence>
<dbReference type="InterPro" id="IPR036812">
    <property type="entry name" value="NAD(P)_OxRdtase_dom_sf"/>
</dbReference>
<protein>
    <submittedName>
        <fullName evidence="3">NAD(P)H-dependent oxidoreductase 1</fullName>
    </submittedName>
</protein>
<evidence type="ECO:0000256" key="1">
    <source>
        <dbReference type="SAM" id="Phobius"/>
    </source>
</evidence>
<dbReference type="InterPro" id="IPR018170">
    <property type="entry name" value="Aldo/ket_reductase_CS"/>
</dbReference>
<dbReference type="PANTHER" id="PTHR11732">
    <property type="entry name" value="ALDO/KETO REDUCTASE"/>
    <property type="match status" value="1"/>
</dbReference>
<feature type="transmembrane region" description="Helical" evidence="1">
    <location>
        <begin position="6"/>
        <end position="25"/>
    </location>
</feature>
<dbReference type="OrthoDB" id="416253at2759"/>
<dbReference type="STRING" id="157652.A0A371HD23"/>
<feature type="non-terminal residue" evidence="3">
    <location>
        <position position="1"/>
    </location>
</feature>
<dbReference type="SUPFAM" id="SSF51430">
    <property type="entry name" value="NAD(P)-linked oxidoreductase"/>
    <property type="match status" value="1"/>
</dbReference>
<dbReference type="Proteomes" id="UP000257109">
    <property type="component" value="Unassembled WGS sequence"/>
</dbReference>
<reference evidence="3" key="1">
    <citation type="submission" date="2018-05" db="EMBL/GenBank/DDBJ databases">
        <title>Draft genome of Mucuna pruriens seed.</title>
        <authorList>
            <person name="Nnadi N.E."/>
            <person name="Vos R."/>
            <person name="Hasami M.H."/>
            <person name="Devisetty U.K."/>
            <person name="Aguiy J.C."/>
        </authorList>
    </citation>
    <scope>NUCLEOTIDE SEQUENCE [LARGE SCALE GENOMIC DNA]</scope>
    <source>
        <strain evidence="3">JCA_2017</strain>
    </source>
</reference>
<name>A0A371HD23_MUCPR</name>
<keyword evidence="1" id="KW-0812">Transmembrane</keyword>
<dbReference type="Gene3D" id="3.20.20.100">
    <property type="entry name" value="NADP-dependent oxidoreductase domain"/>
    <property type="match status" value="1"/>
</dbReference>
<proteinExistence type="predicted"/>
<dbReference type="AlphaFoldDB" id="A0A371HD23"/>
<accession>A0A371HD23</accession>
<evidence type="ECO:0000259" key="2">
    <source>
        <dbReference type="Pfam" id="PF00248"/>
    </source>
</evidence>
<feature type="non-terminal residue" evidence="3">
    <location>
        <position position="147"/>
    </location>
</feature>
<dbReference type="PRINTS" id="PR00069">
    <property type="entry name" value="ALDKETRDTASE"/>
</dbReference>
<sequence>DLEINSSSLLNSGAPIIFLIFFLLYRKHLVHWPGNWEFPCPEEALTLFDLEVVLKQMEECQKLGLTKCIGVSNFSCKKIENLLSFVEMNPTRQQKKLRKYCEAKGITIIAYSPLGSVGNAWGSNYNVVDNEFLKEIAEARAKSVALI</sequence>
<dbReference type="InterPro" id="IPR023210">
    <property type="entry name" value="NADP_OxRdtase_dom"/>
</dbReference>
<dbReference type="PROSITE" id="PS00062">
    <property type="entry name" value="ALDOKETO_REDUCTASE_2"/>
    <property type="match status" value="1"/>
</dbReference>
<organism evidence="3 4">
    <name type="scientific">Mucuna pruriens</name>
    <name type="common">Velvet bean</name>
    <name type="synonym">Dolichos pruriens</name>
    <dbReference type="NCBI Taxonomy" id="157652"/>
    <lineage>
        <taxon>Eukaryota</taxon>
        <taxon>Viridiplantae</taxon>
        <taxon>Streptophyta</taxon>
        <taxon>Embryophyta</taxon>
        <taxon>Tracheophyta</taxon>
        <taxon>Spermatophyta</taxon>
        <taxon>Magnoliopsida</taxon>
        <taxon>eudicotyledons</taxon>
        <taxon>Gunneridae</taxon>
        <taxon>Pentapetalae</taxon>
        <taxon>rosids</taxon>
        <taxon>fabids</taxon>
        <taxon>Fabales</taxon>
        <taxon>Fabaceae</taxon>
        <taxon>Papilionoideae</taxon>
        <taxon>50 kb inversion clade</taxon>
        <taxon>NPAAA clade</taxon>
        <taxon>indigoferoid/millettioid clade</taxon>
        <taxon>Phaseoleae</taxon>
        <taxon>Mucuna</taxon>
    </lineage>
</organism>
<feature type="domain" description="NADP-dependent oxidoreductase" evidence="2">
    <location>
        <begin position="30"/>
        <end position="116"/>
    </location>
</feature>
<comment type="caution">
    <text evidence="3">The sequence shown here is derived from an EMBL/GenBank/DDBJ whole genome shotgun (WGS) entry which is preliminary data.</text>
</comment>
<evidence type="ECO:0000313" key="3">
    <source>
        <dbReference type="EMBL" id="RDY00672.1"/>
    </source>
</evidence>
<dbReference type="InterPro" id="IPR020471">
    <property type="entry name" value="AKR"/>
</dbReference>
<dbReference type="GO" id="GO:0016491">
    <property type="term" value="F:oxidoreductase activity"/>
    <property type="evidence" value="ECO:0007669"/>
    <property type="project" value="InterPro"/>
</dbReference>
<gene>
    <name evidence="3" type="ORF">CR513_16126</name>
</gene>
<keyword evidence="4" id="KW-1185">Reference proteome</keyword>
<dbReference type="Pfam" id="PF00248">
    <property type="entry name" value="Aldo_ket_red"/>
    <property type="match status" value="1"/>
</dbReference>